<proteinExistence type="predicted"/>
<evidence type="ECO:0000313" key="4">
    <source>
        <dbReference type="Proteomes" id="UP000284824"/>
    </source>
</evidence>
<dbReference type="InterPro" id="IPR011990">
    <property type="entry name" value="TPR-like_helical_dom_sf"/>
</dbReference>
<dbReference type="AlphaFoldDB" id="A0A438M8W6"/>
<dbReference type="RefSeq" id="WP_127934263.1">
    <property type="nucleotide sequence ID" value="NZ_SAUN01000001.1"/>
</dbReference>
<reference evidence="3 4" key="1">
    <citation type="submission" date="2019-01" db="EMBL/GenBank/DDBJ databases">
        <title>Sequencing the genomes of 1000 actinobacteria strains.</title>
        <authorList>
            <person name="Klenk H.-P."/>
        </authorList>
    </citation>
    <scope>NUCLEOTIDE SEQUENCE [LARGE SCALE GENOMIC DNA]</scope>
    <source>
        <strain evidence="3 4">DSM 43925</strain>
    </source>
</reference>
<dbReference type="SUPFAM" id="SSF48452">
    <property type="entry name" value="TPR-like"/>
    <property type="match status" value="2"/>
</dbReference>
<gene>
    <name evidence="3" type="ORF">EDD27_4758</name>
</gene>
<dbReference type="EMBL" id="SAUN01000001">
    <property type="protein sequence ID" value="RVX42138.1"/>
    <property type="molecule type" value="Genomic_DNA"/>
</dbReference>
<dbReference type="InterPro" id="IPR024983">
    <property type="entry name" value="CHAT_dom"/>
</dbReference>
<sequence>MNPEVHIAKFLQTRDLRELESGIAAYHREIARDPDPLLLTGLGNAMSMRFDTLGQEGDLAEAVALHRRAVAALAGKPGLAEAQASLAAVLGNHRQVADTHLDEVLELYASALRGDLVDRPLVLANHGMALVLGYQITGDRRFLLDGIDALRASVRGTDPDHDAYLWRLAKLASALVMANDSPEGTAELKEALDVIRERYAEAPEPVKQEIQLLVGVGLHADEIPVIPPELWEQIRRGMADLPSGPQARPGFLAGLGRMLIEDVRRSGKLERADQAAEVLRQAVAQMPPGYSELAELYIGLGVVLGLRMEFSGTHEDLDDMIDALRRGVAAARPGDDNAGMYHSDLGNGLMLKFRLGGGLTVLDEAIACFRRGLAISPEHPERAMAYTSLGSALFFKYELTGDMPDLDEAIESHRTARSLTAPEHANYALYLANLGGALEQRYKVTRRGEDSEEAAKVLREAVAATPETSPYRPGHLANLAEVLLERYRFTGQTAAREEADELLREAVGTVHPGNIQAPGVLNSLGSVLMQRDGHIDEAIVVLRRAHDAAPARTWTRTLATVNLATALLLRSTSEETPKAQLAAAIRRLLDPAAEKGTWRKLLRRDRRVKETPDLDEAVALFTEAIKADPPGGPVAYNGLGLALRTRYALTGKPRTLLQAVHAARTAAETSAPDDSTRSIALYYLAEVLVEQWELTRAETDRDEALARYREATQVETASADWRASVGKRWGEVAMEAGLAGEAVEGFAVAVAALDEAAWRGLGRADQERILGEYESLARDAAAAAIRTGDADRALELLEQGRGVMFAQVIGDRAGHDRLRAAAPELADRFGEVQDELDAAERMDLYDDLAPSSGHGTPGLPGVPGTPGGPGADRRRLLDHRHTLARRRREVLEEIRRLPGFTGFLRPPRAADLLRAAEDGPIAMVNVSRHGCDALLVTTEGVRVVPLDFTASAAQDQADRFVDALHGKVLDEVASCLDWLWTHVTGPVLEALGPLRRIWWCPTGPLTLLPLHAAGSALDLVVSSYTPTLRALIHARGQSGPRAERRVLLVGVPEVPGDAAVKGVVRELEAARRWLPGARELTEDDATCEQVLTALDDSAWVHFACHAAQLLNDPSHARLILHDRPLTVRELAARRLGQAELAFLSGCETSRGGAVLTDEAVSIASAIQLAGFPHVIGTLWPIADVHAPAVVDEVYAMLTAGGTREPHPHGAAAALHAAVHSLRHRRPDFPIFWAPYVHIGP</sequence>
<evidence type="ECO:0000313" key="3">
    <source>
        <dbReference type="EMBL" id="RVX42138.1"/>
    </source>
</evidence>
<name>A0A438M8W6_9ACTN</name>
<protein>
    <submittedName>
        <fullName evidence="3">CHAT domain-containing protein</fullName>
    </submittedName>
</protein>
<accession>A0A438M8W6</accession>
<feature type="region of interest" description="Disordered" evidence="1">
    <location>
        <begin position="849"/>
        <end position="874"/>
    </location>
</feature>
<dbReference type="PANTHER" id="PTHR12558">
    <property type="entry name" value="CELL DIVISION CYCLE 16,23,27"/>
    <property type="match status" value="1"/>
</dbReference>
<dbReference type="PANTHER" id="PTHR12558:SF13">
    <property type="entry name" value="CELL DIVISION CYCLE PROTEIN 27 HOMOLOG"/>
    <property type="match status" value="1"/>
</dbReference>
<dbReference type="OrthoDB" id="3206999at2"/>
<evidence type="ECO:0000256" key="1">
    <source>
        <dbReference type="SAM" id="MobiDB-lite"/>
    </source>
</evidence>
<dbReference type="Gene3D" id="1.25.40.10">
    <property type="entry name" value="Tetratricopeptide repeat domain"/>
    <property type="match status" value="4"/>
</dbReference>
<keyword evidence="4" id="KW-1185">Reference proteome</keyword>
<organism evidence="3 4">
    <name type="scientific">Nonomuraea polychroma</name>
    <dbReference type="NCBI Taxonomy" id="46176"/>
    <lineage>
        <taxon>Bacteria</taxon>
        <taxon>Bacillati</taxon>
        <taxon>Actinomycetota</taxon>
        <taxon>Actinomycetes</taxon>
        <taxon>Streptosporangiales</taxon>
        <taxon>Streptosporangiaceae</taxon>
        <taxon>Nonomuraea</taxon>
    </lineage>
</organism>
<dbReference type="Proteomes" id="UP000284824">
    <property type="component" value="Unassembled WGS sequence"/>
</dbReference>
<dbReference type="Pfam" id="PF12770">
    <property type="entry name" value="CHAT"/>
    <property type="match status" value="1"/>
</dbReference>
<evidence type="ECO:0000259" key="2">
    <source>
        <dbReference type="Pfam" id="PF12770"/>
    </source>
</evidence>
<feature type="domain" description="CHAT" evidence="2">
    <location>
        <begin position="975"/>
        <end position="1239"/>
    </location>
</feature>
<comment type="caution">
    <text evidence="3">The sequence shown here is derived from an EMBL/GenBank/DDBJ whole genome shotgun (WGS) entry which is preliminary data.</text>
</comment>